<dbReference type="AlphaFoldDB" id="A0A261FL52"/>
<dbReference type="OrthoDB" id="9866373at2"/>
<keyword evidence="2" id="KW-1185">Reference proteome</keyword>
<proteinExistence type="predicted"/>
<gene>
    <name evidence="1" type="ORF">BLEM_2066</name>
</gene>
<dbReference type="Proteomes" id="UP000216352">
    <property type="component" value="Unassembled WGS sequence"/>
</dbReference>
<dbReference type="EMBL" id="MWWX01000019">
    <property type="protein sequence ID" value="OZG59891.1"/>
    <property type="molecule type" value="Genomic_DNA"/>
</dbReference>
<name>A0A261FL52_9BIFI</name>
<sequence length="114" mass="13003">MQRTTILTAKMRDEFARLVHDGKKRYEVRTEPLDGAQAIRYVSALDGRELGMYRIGKAFRRNRDDDDALISLAAISPDDFHALFPRPEEGGPSVLWIAEILGPTTIEQLMEDER</sequence>
<evidence type="ECO:0000313" key="2">
    <source>
        <dbReference type="Proteomes" id="UP000216352"/>
    </source>
</evidence>
<accession>A0A261FL52</accession>
<comment type="caution">
    <text evidence="1">The sequence shown here is derived from an EMBL/GenBank/DDBJ whole genome shotgun (WGS) entry which is preliminary data.</text>
</comment>
<evidence type="ECO:0000313" key="1">
    <source>
        <dbReference type="EMBL" id="OZG59891.1"/>
    </source>
</evidence>
<organism evidence="1 2">
    <name type="scientific">Bifidobacterium lemurum</name>
    <dbReference type="NCBI Taxonomy" id="1603886"/>
    <lineage>
        <taxon>Bacteria</taxon>
        <taxon>Bacillati</taxon>
        <taxon>Actinomycetota</taxon>
        <taxon>Actinomycetes</taxon>
        <taxon>Bifidobacteriales</taxon>
        <taxon>Bifidobacteriaceae</taxon>
        <taxon>Bifidobacterium</taxon>
    </lineage>
</organism>
<reference evidence="1 2" key="1">
    <citation type="journal article" date="2017" name="BMC Genomics">
        <title>Comparative genomic and phylogenomic analyses of the Bifidobacteriaceae family.</title>
        <authorList>
            <person name="Lugli G.A."/>
            <person name="Milani C."/>
            <person name="Turroni F."/>
            <person name="Duranti S."/>
            <person name="Mancabelli L."/>
            <person name="Mangifesta M."/>
            <person name="Ferrario C."/>
            <person name="Modesto M."/>
            <person name="Mattarelli P."/>
            <person name="Jiri K."/>
            <person name="van Sinderen D."/>
            <person name="Ventura M."/>
        </authorList>
    </citation>
    <scope>NUCLEOTIDE SEQUENCE [LARGE SCALE GENOMIC DNA]</scope>
    <source>
        <strain evidence="1 2">DSM 28807</strain>
    </source>
</reference>
<protein>
    <submittedName>
        <fullName evidence="1">Uncharacterized protein</fullName>
    </submittedName>
</protein>
<dbReference type="RefSeq" id="WP_072726197.1">
    <property type="nucleotide sequence ID" value="NZ_BDIS01000019.1"/>
</dbReference>
<dbReference type="STRING" id="1603886.GCA_001895165_01543"/>